<sequence>MTLAPDVPRGYADADDDMQVLVFTIVANDAISLLRATGYHIPPKLALRWLAGYGTRLRYVASGRNAPEIDASPDDPLDYRLFAGMVWVETGRRDRLDESRLCRLLARDLVRQSKGAGIDWQILHDWMKRYGYTLKPRFGQKRDKRGQ</sequence>
<evidence type="ECO:0000313" key="1">
    <source>
        <dbReference type="EMBL" id="KAA8826940.1"/>
    </source>
</evidence>
<dbReference type="AlphaFoldDB" id="A0A5M9ZHA5"/>
<dbReference type="RefSeq" id="WP_150379896.1">
    <property type="nucleotide sequence ID" value="NZ_RZUH01000009.1"/>
</dbReference>
<reference evidence="1 2" key="1">
    <citation type="journal article" date="2019" name="Syst. Appl. Microbiol.">
        <title>Characterization of Bifidobacterium species in feaces of the Egyptian fruit bat: Description of B. vespertilionis sp. nov. and B. rousetti sp. nov.</title>
        <authorList>
            <person name="Modesto M."/>
            <person name="Satti M."/>
            <person name="Watanabe K."/>
            <person name="Puglisi E."/>
            <person name="Morelli L."/>
            <person name="Huang C.-H."/>
            <person name="Liou J.-S."/>
            <person name="Miyashita M."/>
            <person name="Tamura T."/>
            <person name="Saito S."/>
            <person name="Mori K."/>
            <person name="Huang L."/>
            <person name="Sciavilla P."/>
            <person name="Sandri C."/>
            <person name="Spiezio C."/>
            <person name="Vitali F."/>
            <person name="Cavalieri D."/>
            <person name="Perpetuini G."/>
            <person name="Tofalo R."/>
            <person name="Bonetti A."/>
            <person name="Arita M."/>
            <person name="Mattarelli P."/>
        </authorList>
    </citation>
    <scope>NUCLEOTIDE SEQUENCE [LARGE SCALE GENOMIC DNA]</scope>
    <source>
        <strain evidence="1 2">RST17</strain>
    </source>
</reference>
<name>A0A5M9ZHA5_9BIFI</name>
<organism evidence="1 2">
    <name type="scientific">Bifidobacterium myosotis</name>
    <dbReference type="NCBI Taxonomy" id="1630166"/>
    <lineage>
        <taxon>Bacteria</taxon>
        <taxon>Bacillati</taxon>
        <taxon>Actinomycetota</taxon>
        <taxon>Actinomycetes</taxon>
        <taxon>Bifidobacteriales</taxon>
        <taxon>Bifidobacteriaceae</taxon>
        <taxon>Bifidobacterium</taxon>
    </lineage>
</organism>
<accession>A0A5M9ZHA5</accession>
<dbReference type="Proteomes" id="UP000410049">
    <property type="component" value="Unassembled WGS sequence"/>
</dbReference>
<evidence type="ECO:0000313" key="2">
    <source>
        <dbReference type="Proteomes" id="UP000410049"/>
    </source>
</evidence>
<dbReference type="EMBL" id="RZUH01000009">
    <property type="protein sequence ID" value="KAA8826940.1"/>
    <property type="molecule type" value="Genomic_DNA"/>
</dbReference>
<comment type="caution">
    <text evidence="1">The sequence shown here is derived from an EMBL/GenBank/DDBJ whole genome shotgun (WGS) entry which is preliminary data.</text>
</comment>
<protein>
    <submittedName>
        <fullName evidence="1">Uncharacterized protein</fullName>
    </submittedName>
</protein>
<gene>
    <name evidence="1" type="ORF">EMO91_10440</name>
</gene>
<proteinExistence type="predicted"/>